<dbReference type="RefSeq" id="XP_009165319.1">
    <property type="nucleotide sequence ID" value="XM_009167055.1"/>
</dbReference>
<reference evidence="1 2" key="1">
    <citation type="submission" date="2013-11" db="EMBL/GenBank/DDBJ databases">
        <title>Opisthorchis viverrini - life in the bile duct.</title>
        <authorList>
            <person name="Young N.D."/>
            <person name="Nagarajan N."/>
            <person name="Lin S.J."/>
            <person name="Korhonen P.K."/>
            <person name="Jex A.R."/>
            <person name="Hall R.S."/>
            <person name="Safavi-Hemami H."/>
            <person name="Kaewkong W."/>
            <person name="Bertrand D."/>
            <person name="Gao S."/>
            <person name="Seet Q."/>
            <person name="Wongkham S."/>
            <person name="Teh B.T."/>
            <person name="Wongkham C."/>
            <person name="Intapan P.M."/>
            <person name="Maleewong W."/>
            <person name="Yang X."/>
            <person name="Hu M."/>
            <person name="Wang Z."/>
            <person name="Hofmann A."/>
            <person name="Sternberg P.W."/>
            <person name="Tan P."/>
            <person name="Wang J."/>
            <person name="Gasser R.B."/>
        </authorList>
    </citation>
    <scope>NUCLEOTIDE SEQUENCE [LARGE SCALE GENOMIC DNA]</scope>
</reference>
<dbReference type="EMBL" id="KL596653">
    <property type="protein sequence ID" value="KER30928.1"/>
    <property type="molecule type" value="Genomic_DNA"/>
</dbReference>
<evidence type="ECO:0000313" key="1">
    <source>
        <dbReference type="EMBL" id="KER30928.1"/>
    </source>
</evidence>
<dbReference type="KEGG" id="ovi:T265_02740"/>
<dbReference type="AlphaFoldDB" id="A0A074ZTX0"/>
<dbReference type="CTD" id="20316928"/>
<proteinExistence type="predicted"/>
<dbReference type="Proteomes" id="UP000054324">
    <property type="component" value="Unassembled WGS sequence"/>
</dbReference>
<organism evidence="1 2">
    <name type="scientific">Opisthorchis viverrini</name>
    <name type="common">Southeast Asian liver fluke</name>
    <dbReference type="NCBI Taxonomy" id="6198"/>
    <lineage>
        <taxon>Eukaryota</taxon>
        <taxon>Metazoa</taxon>
        <taxon>Spiralia</taxon>
        <taxon>Lophotrochozoa</taxon>
        <taxon>Platyhelminthes</taxon>
        <taxon>Trematoda</taxon>
        <taxon>Digenea</taxon>
        <taxon>Opisthorchiida</taxon>
        <taxon>Opisthorchiata</taxon>
        <taxon>Opisthorchiidae</taxon>
        <taxon>Opisthorchis</taxon>
    </lineage>
</organism>
<protein>
    <submittedName>
        <fullName evidence="1">Uncharacterized protein</fullName>
    </submittedName>
</protein>
<evidence type="ECO:0000313" key="2">
    <source>
        <dbReference type="Proteomes" id="UP000054324"/>
    </source>
</evidence>
<keyword evidence="2" id="KW-1185">Reference proteome</keyword>
<sequence>MRSNAARLDSAEESSAACVRYRVYLTGCFHKGNRCQEDKVKLFRFNVVTTMRVHLNSLKHLKNRITRLDKSLIHDTSKVAPPVPTEKPLVLDWESSLREPVKNPVSSPVTAKLYTACVAGAKNSADRHFFAEGRTEANRPSIRRLTRRSSK</sequence>
<accession>A0A074ZTX0</accession>
<dbReference type="GeneID" id="20316928"/>
<gene>
    <name evidence="1" type="ORF">T265_02740</name>
</gene>
<name>A0A074ZTX0_OPIVI</name>